<proteinExistence type="predicted"/>
<dbReference type="Proteomes" id="UP000034307">
    <property type="component" value="Unassembled WGS sequence"/>
</dbReference>
<protein>
    <submittedName>
        <fullName evidence="1">Uncharacterized protein</fullName>
    </submittedName>
</protein>
<name>A0A0G1TTG1_9BACT</name>
<dbReference type="AlphaFoldDB" id="A0A0G1TTG1"/>
<organism evidence="1 2">
    <name type="scientific">Candidatus Amesbacteria bacterium GW2011_GWA2_47_11b</name>
    <dbReference type="NCBI Taxonomy" id="1618358"/>
    <lineage>
        <taxon>Bacteria</taxon>
        <taxon>Candidatus Amesiibacteriota</taxon>
    </lineage>
</organism>
<evidence type="ECO:0000313" key="1">
    <source>
        <dbReference type="EMBL" id="KKU57468.1"/>
    </source>
</evidence>
<dbReference type="EMBL" id="LCNO01000015">
    <property type="protein sequence ID" value="KKU57468.1"/>
    <property type="molecule type" value="Genomic_DNA"/>
</dbReference>
<evidence type="ECO:0000313" key="2">
    <source>
        <dbReference type="Proteomes" id="UP000034307"/>
    </source>
</evidence>
<reference evidence="1 2" key="1">
    <citation type="journal article" date="2015" name="Nature">
        <title>rRNA introns, odd ribosomes, and small enigmatic genomes across a large radiation of phyla.</title>
        <authorList>
            <person name="Brown C.T."/>
            <person name="Hug L.A."/>
            <person name="Thomas B.C."/>
            <person name="Sharon I."/>
            <person name="Castelle C.J."/>
            <person name="Singh A."/>
            <person name="Wilkins M.J."/>
            <person name="Williams K.H."/>
            <person name="Banfield J.F."/>
        </authorList>
    </citation>
    <scope>NUCLEOTIDE SEQUENCE [LARGE SCALE GENOMIC DNA]</scope>
</reference>
<sequence length="315" mass="35538">MAVCEQEKVLDISLYTPLLPDVRKQVLVEDIAGLVLEAGKLSLEERINPRKFKIKNGHVIDPKSGKEVTEELKWESTLDIVEGMGMINFYNYLVDHEDSVVICASPSEGISPYIEGRVNIGVRKRDDIEFYGIPTKLNPEELLDFVLRVSEFSDAKIPNKPDFLRLNPIPIFIPNNENIWKFLENIAPLDSNAWQAIFEGKPWEMKARSEKDAELTVKSAAYLFTEAKTPRDFVLIGAYVERNMQRLGWELDKAGCPGVFNSELLGSDNSGFTKDVFGNTRETTWEYHTGSCLVCGTSNIPVGPCKICKICEKKL</sequence>
<comment type="caution">
    <text evidence="1">The sequence shown here is derived from an EMBL/GenBank/DDBJ whole genome shotgun (WGS) entry which is preliminary data.</text>
</comment>
<gene>
    <name evidence="1" type="ORF">UX80_C0015G0002</name>
</gene>
<accession>A0A0G1TTG1</accession>